<feature type="region of interest" description="Disordered" evidence="1">
    <location>
        <begin position="1"/>
        <end position="30"/>
    </location>
</feature>
<evidence type="ECO:0000256" key="1">
    <source>
        <dbReference type="SAM" id="MobiDB-lite"/>
    </source>
</evidence>
<dbReference type="RefSeq" id="WP_015061909.1">
    <property type="nucleotide sequence ID" value="NC_019330.1"/>
</dbReference>
<reference evidence="2" key="1">
    <citation type="submission" date="2012-01" db="EMBL/GenBank/DDBJ databases">
        <authorList>
            <person name="Summers A.O."/>
            <person name="Wireman J."/>
            <person name="Sale K."/>
        </authorList>
    </citation>
    <scope>NUCLEOTIDE SEQUENCE</scope>
    <source>
        <strain evidence="2">J3-40</strain>
        <plasmid evidence="2">pJ340-69</plasmid>
    </source>
</reference>
<name>I3W108_9MICC</name>
<keyword evidence="2" id="KW-0614">Plasmid</keyword>
<evidence type="ECO:0000313" key="2">
    <source>
        <dbReference type="EMBL" id="AFK89285.1"/>
    </source>
</evidence>
<accession>I3W108</accession>
<feature type="compositionally biased region" description="Basic and acidic residues" evidence="1">
    <location>
        <begin position="1"/>
        <end position="12"/>
    </location>
</feature>
<dbReference type="AlphaFoldDB" id="I3W108"/>
<geneLocation type="plasmid" evidence="2">
    <name>pJ340-69</name>
</geneLocation>
<dbReference type="EMBL" id="JQ418528">
    <property type="protein sequence ID" value="AFK89285.1"/>
    <property type="molecule type" value="Genomic_DNA"/>
</dbReference>
<proteinExistence type="predicted"/>
<organism evidence="2">
    <name type="scientific">Arthrobacter sp. J3.40</name>
    <dbReference type="NCBI Taxonomy" id="347209"/>
    <lineage>
        <taxon>Bacteria</taxon>
        <taxon>Bacillati</taxon>
        <taxon>Actinomycetota</taxon>
        <taxon>Actinomycetes</taxon>
        <taxon>Micrococcales</taxon>
        <taxon>Micrococcaceae</taxon>
        <taxon>Arthrobacter</taxon>
    </lineage>
</organism>
<protein>
    <submittedName>
        <fullName evidence="2">Uncharacterized protein</fullName>
    </submittedName>
</protein>
<sequence length="122" mass="13521">MSSDKAGTEGSKRPSPYTGPTETNDFDDLNADQMSELVASYKLLGECFEDASSDDMLGRGFLIDTPLDLLKDKYGRAEQTRRELRAAVRLARFKGLGWRDIGAAMGMAEKEAMEEFSDRPTT</sequence>